<feature type="compositionally biased region" description="Low complexity" evidence="8">
    <location>
        <begin position="631"/>
        <end position="641"/>
    </location>
</feature>
<feature type="compositionally biased region" description="Basic and acidic residues" evidence="8">
    <location>
        <begin position="667"/>
        <end position="678"/>
    </location>
</feature>
<evidence type="ECO:0000256" key="8">
    <source>
        <dbReference type="SAM" id="MobiDB-lite"/>
    </source>
</evidence>
<evidence type="ECO:0000256" key="7">
    <source>
        <dbReference type="ARBA" id="ARBA00083912"/>
    </source>
</evidence>
<dbReference type="Pfam" id="PF13855">
    <property type="entry name" value="LRR_8"/>
    <property type="match status" value="1"/>
</dbReference>
<feature type="compositionally biased region" description="Polar residues" evidence="8">
    <location>
        <begin position="205"/>
        <end position="227"/>
    </location>
</feature>
<evidence type="ECO:0000256" key="2">
    <source>
        <dbReference type="ARBA" id="ARBA00022448"/>
    </source>
</evidence>
<dbReference type="InterPro" id="IPR003591">
    <property type="entry name" value="Leu-rich_rpt_typical-subtyp"/>
</dbReference>
<keyword evidence="3" id="KW-0433">Leucine-rich repeat</keyword>
<gene>
    <name evidence="9" type="primary">CSON006449</name>
</gene>
<evidence type="ECO:0000256" key="5">
    <source>
        <dbReference type="ARBA" id="ARBA00022927"/>
    </source>
</evidence>
<organism evidence="9">
    <name type="scientific">Culicoides sonorensis</name>
    <name type="common">Biting midge</name>
    <dbReference type="NCBI Taxonomy" id="179676"/>
    <lineage>
        <taxon>Eukaryota</taxon>
        <taxon>Metazoa</taxon>
        <taxon>Ecdysozoa</taxon>
        <taxon>Arthropoda</taxon>
        <taxon>Hexapoda</taxon>
        <taxon>Insecta</taxon>
        <taxon>Pterygota</taxon>
        <taxon>Neoptera</taxon>
        <taxon>Endopterygota</taxon>
        <taxon>Diptera</taxon>
        <taxon>Nematocera</taxon>
        <taxon>Chironomoidea</taxon>
        <taxon>Ceratopogonidae</taxon>
        <taxon>Ceratopogoninae</taxon>
        <taxon>Culicoides</taxon>
        <taxon>Monoculicoides</taxon>
    </lineage>
</organism>
<feature type="region of interest" description="Disordered" evidence="8">
    <location>
        <begin position="202"/>
        <end position="227"/>
    </location>
</feature>
<feature type="compositionally biased region" description="Polar residues" evidence="8">
    <location>
        <begin position="743"/>
        <end position="756"/>
    </location>
</feature>
<dbReference type="Pfam" id="PF03643">
    <property type="entry name" value="Vps26"/>
    <property type="match status" value="1"/>
</dbReference>
<evidence type="ECO:0000256" key="3">
    <source>
        <dbReference type="ARBA" id="ARBA00022614"/>
    </source>
</evidence>
<dbReference type="AlphaFoldDB" id="A0A336M094"/>
<dbReference type="InterPro" id="IPR014752">
    <property type="entry name" value="Arrestin-like_C"/>
</dbReference>
<evidence type="ECO:0000256" key="6">
    <source>
        <dbReference type="ARBA" id="ARBA00073024"/>
    </source>
</evidence>
<evidence type="ECO:0000313" key="9">
    <source>
        <dbReference type="EMBL" id="SSX22263.1"/>
    </source>
</evidence>
<protein>
    <recommendedName>
        <fullName evidence="6">Vacuolar protein sorting-associated protein 26</fullName>
    </recommendedName>
    <alternativeName>
        <fullName evidence="7">VPS26 protein homolog</fullName>
    </alternativeName>
</protein>
<dbReference type="FunFam" id="2.60.40.640:FF:000002">
    <property type="entry name" value="Vacuolar protein sorting-associated protein 26A"/>
    <property type="match status" value="1"/>
</dbReference>
<evidence type="ECO:0000256" key="4">
    <source>
        <dbReference type="ARBA" id="ARBA00022737"/>
    </source>
</evidence>
<dbReference type="Gene3D" id="3.80.10.10">
    <property type="entry name" value="Ribonuclease Inhibitor"/>
    <property type="match status" value="1"/>
</dbReference>
<dbReference type="EMBL" id="UFQT01000242">
    <property type="protein sequence ID" value="SSX22263.1"/>
    <property type="molecule type" value="Genomic_DNA"/>
</dbReference>
<feature type="compositionally biased region" description="Polar residues" evidence="8">
    <location>
        <begin position="705"/>
        <end position="720"/>
    </location>
</feature>
<evidence type="ECO:0000256" key="1">
    <source>
        <dbReference type="ARBA" id="ARBA00009100"/>
    </source>
</evidence>
<keyword evidence="4" id="KW-0677">Repeat</keyword>
<sequence length="799" mass="89794">MQFGLSKYDEKLKQISTITYKSVQITCLCNKSDFSIHNGIVQFIEENSFKHGKNLKKVDIYNNQIKYLPDSAFTGLFGLENLQLGGNQLSAVPIGWFKDLFNLKELHLQRNQIQSIPNDLIEKLPHLKILVLYSNRIKRMKDVTNLNQLNLLYLADNPVDCNDVEMMIQSNVNLLNEFFFEDSKARINQNLITYKGFHCQPGTRPKNSGTETPNFNPVTGTPKPNNTQDQEIDQIESSCQTKNDCITLISISLAIIGLNARVRVLRFTLQLQADLADLNFALDLKQNAQIFCKLPRSSLKKSKSHQIKLQFNFVSSEIGSKLQKQKKINFLGFGQSAEVDIVFDGAENRKLAEVKTDDGKKEKYLLYFDGEAVSGKVNVTLKKPGSKMEHQGIKIELIGQIELYYDRGNHHEFVAFLKELARPGDLLQNTSYPFEFANVEKPYEVYVGSNVRLRYFLRVTIGRRLSDIVKEVDIAVHTLCSYPEINSPIKMEVGIEDCLHIEFEYNKSKYHLKDVIVGKIYFLLVRIKIKHMEIAIIKRETTGSGPHVFTENETIAKYEIMDGAPVKGESIPIRVFLAGYDLTPTMRDINKKFSVRYFLNLVLMDTEDRRYFKQQEIILWRKSDKARKSLTSSQTSASASQGVAGNSRNLAAPSNLVGQDGNLIPKTDAEKAAMEAAHKQVTGAASNLSSPTGAFDPTVGLFTEESPQQESNPVLQNSTSVEREAGDGAPNVSNGPEEESPKLFNSTQSNVKSTPMHSHLNPDLETPPEDTEQAAGDAKNEIIHSAPPLTLDSDPETQD</sequence>
<dbReference type="InterPro" id="IPR032675">
    <property type="entry name" value="LRR_dom_sf"/>
</dbReference>
<dbReference type="VEuPathDB" id="VectorBase:CSON006449"/>
<feature type="compositionally biased region" description="Polar residues" evidence="8">
    <location>
        <begin position="683"/>
        <end position="692"/>
    </location>
</feature>
<dbReference type="GO" id="GO:0006886">
    <property type="term" value="P:intracellular protein transport"/>
    <property type="evidence" value="ECO:0007669"/>
    <property type="project" value="InterPro"/>
</dbReference>
<dbReference type="FunFam" id="2.60.40.640:FF:000001">
    <property type="entry name" value="Vacuolar protein sorting-associated protein 26A"/>
    <property type="match status" value="1"/>
</dbReference>
<proteinExistence type="inferred from homology"/>
<dbReference type="PANTHER" id="PTHR12233">
    <property type="entry name" value="VACUOLAR PROTEIN SORTING 26 RELATED"/>
    <property type="match status" value="1"/>
</dbReference>
<dbReference type="PROSITE" id="PS51450">
    <property type="entry name" value="LRR"/>
    <property type="match status" value="2"/>
</dbReference>
<keyword evidence="2" id="KW-0813">Transport</keyword>
<accession>A0A336M094</accession>
<comment type="similarity">
    <text evidence="1">Belongs to the VPS26 family.</text>
</comment>
<dbReference type="InterPro" id="IPR028934">
    <property type="entry name" value="Vps26-related"/>
</dbReference>
<dbReference type="SUPFAM" id="SSF52058">
    <property type="entry name" value="L domain-like"/>
    <property type="match status" value="1"/>
</dbReference>
<dbReference type="InterPro" id="IPR001611">
    <property type="entry name" value="Leu-rich_rpt"/>
</dbReference>
<feature type="region of interest" description="Disordered" evidence="8">
    <location>
        <begin position="631"/>
        <end position="799"/>
    </location>
</feature>
<keyword evidence="5" id="KW-0653">Protein transport</keyword>
<dbReference type="SMART" id="SM00369">
    <property type="entry name" value="LRR_TYP"/>
    <property type="match status" value="4"/>
</dbReference>
<name>A0A336M094_CULSO</name>
<dbReference type="Gene3D" id="2.60.40.640">
    <property type="match status" value="2"/>
</dbReference>
<reference evidence="9" key="1">
    <citation type="submission" date="2018-07" db="EMBL/GenBank/DDBJ databases">
        <authorList>
            <person name="Quirk P.G."/>
            <person name="Krulwich T.A."/>
        </authorList>
    </citation>
    <scope>NUCLEOTIDE SEQUENCE</scope>
</reference>